<evidence type="ECO:0000256" key="1">
    <source>
        <dbReference type="SAM" id="MobiDB-lite"/>
    </source>
</evidence>
<sequence length="173" mass="19214">MHILAGNTKGELGQFDLRSNVTLLGKYRGFAGSIRCIDAHPTAPYAVSCGIDRFVILHDIETRKIVKKVYCKARLNQLVMKKALSLLDGAGATKGKAGAKSTVDSDGFPEIKEEPESEDEAIWENMKLVGDKTKPEVIVEEEEPEEEEVVEEPKPKKKKKVLRKRKRPVGVEA</sequence>
<keyword evidence="2" id="KW-1185">Reference proteome</keyword>
<dbReference type="InterPro" id="IPR037379">
    <property type="entry name" value="WDR74/Nsa1"/>
</dbReference>
<dbReference type="Proteomes" id="UP000095287">
    <property type="component" value="Unplaced"/>
</dbReference>
<proteinExistence type="predicted"/>
<feature type="region of interest" description="Disordered" evidence="1">
    <location>
        <begin position="92"/>
        <end position="173"/>
    </location>
</feature>
<evidence type="ECO:0000313" key="2">
    <source>
        <dbReference type="Proteomes" id="UP000095287"/>
    </source>
</evidence>
<accession>A0A1I7ZDA8</accession>
<feature type="compositionally biased region" description="Acidic residues" evidence="1">
    <location>
        <begin position="138"/>
        <end position="150"/>
    </location>
</feature>
<dbReference type="Gene3D" id="2.130.10.10">
    <property type="entry name" value="YVTN repeat-like/Quinoprotein amine dehydrogenase"/>
    <property type="match status" value="1"/>
</dbReference>
<reference evidence="3" key="1">
    <citation type="submission" date="2016-11" db="UniProtKB">
        <authorList>
            <consortium name="WormBaseParasite"/>
        </authorList>
    </citation>
    <scope>IDENTIFICATION</scope>
</reference>
<evidence type="ECO:0000313" key="3">
    <source>
        <dbReference type="WBParaSite" id="L893_g25023.t1"/>
    </source>
</evidence>
<dbReference type="PANTHER" id="PTHR16038:SF4">
    <property type="entry name" value="WD REPEAT-CONTAINING PROTEIN 74"/>
    <property type="match status" value="1"/>
</dbReference>
<dbReference type="WBParaSite" id="L893_g25023.t1">
    <property type="protein sequence ID" value="L893_g25023.t1"/>
    <property type="gene ID" value="L893_g25023"/>
</dbReference>
<name>A0A1I7ZDA8_9BILA</name>
<dbReference type="SMART" id="SM00320">
    <property type="entry name" value="WD40"/>
    <property type="match status" value="1"/>
</dbReference>
<dbReference type="InterPro" id="IPR036322">
    <property type="entry name" value="WD40_repeat_dom_sf"/>
</dbReference>
<dbReference type="SUPFAM" id="SSF50978">
    <property type="entry name" value="WD40 repeat-like"/>
    <property type="match status" value="1"/>
</dbReference>
<dbReference type="GO" id="GO:0005730">
    <property type="term" value="C:nucleolus"/>
    <property type="evidence" value="ECO:0007669"/>
    <property type="project" value="InterPro"/>
</dbReference>
<organism evidence="2 3">
    <name type="scientific">Steinernema glaseri</name>
    <dbReference type="NCBI Taxonomy" id="37863"/>
    <lineage>
        <taxon>Eukaryota</taxon>
        <taxon>Metazoa</taxon>
        <taxon>Ecdysozoa</taxon>
        <taxon>Nematoda</taxon>
        <taxon>Chromadorea</taxon>
        <taxon>Rhabditida</taxon>
        <taxon>Tylenchina</taxon>
        <taxon>Panagrolaimomorpha</taxon>
        <taxon>Strongyloidoidea</taxon>
        <taxon>Steinernematidae</taxon>
        <taxon>Steinernema</taxon>
    </lineage>
</organism>
<dbReference type="GO" id="GO:0042273">
    <property type="term" value="P:ribosomal large subunit biogenesis"/>
    <property type="evidence" value="ECO:0007669"/>
    <property type="project" value="InterPro"/>
</dbReference>
<feature type="compositionally biased region" description="Basic residues" evidence="1">
    <location>
        <begin position="155"/>
        <end position="173"/>
    </location>
</feature>
<dbReference type="PANTHER" id="PTHR16038">
    <property type="entry name" value="NOP SEVEN ASSOCIATED PROTEIN 1"/>
    <property type="match status" value="1"/>
</dbReference>
<dbReference type="AlphaFoldDB" id="A0A1I7ZDA8"/>
<dbReference type="GO" id="GO:0030687">
    <property type="term" value="C:preribosome, large subunit precursor"/>
    <property type="evidence" value="ECO:0007669"/>
    <property type="project" value="TreeGrafter"/>
</dbReference>
<protein>
    <submittedName>
        <fullName evidence="3">WD_REPEATS_REGION domain-containing protein</fullName>
    </submittedName>
</protein>
<dbReference type="InterPro" id="IPR015943">
    <property type="entry name" value="WD40/YVTN_repeat-like_dom_sf"/>
</dbReference>
<dbReference type="InterPro" id="IPR001680">
    <property type="entry name" value="WD40_rpt"/>
</dbReference>